<comment type="caution">
    <text evidence="1">The sequence shown here is derived from an EMBL/GenBank/DDBJ whole genome shotgun (WGS) entry which is preliminary data.</text>
</comment>
<proteinExistence type="predicted"/>
<sequence length="94" mass="10244">MDSRKLVTSTMETSKNEEVKIIRCSESAEKVEGTGNILSGEDNGGSSQTQKIRTLPVELSKSNIFITSYLTASSEQCGSIRSTFSDTMAIKNFI</sequence>
<reference evidence="1" key="1">
    <citation type="submission" date="2019-08" db="EMBL/GenBank/DDBJ databases">
        <authorList>
            <person name="Kucharzyk K."/>
            <person name="Murdoch R.W."/>
            <person name="Higgins S."/>
            <person name="Loffler F."/>
        </authorList>
    </citation>
    <scope>NUCLEOTIDE SEQUENCE</scope>
</reference>
<dbReference type="EMBL" id="VSSQ01016429">
    <property type="protein sequence ID" value="MPM57757.1"/>
    <property type="molecule type" value="Genomic_DNA"/>
</dbReference>
<organism evidence="1">
    <name type="scientific">bioreactor metagenome</name>
    <dbReference type="NCBI Taxonomy" id="1076179"/>
    <lineage>
        <taxon>unclassified sequences</taxon>
        <taxon>metagenomes</taxon>
        <taxon>ecological metagenomes</taxon>
    </lineage>
</organism>
<evidence type="ECO:0000313" key="1">
    <source>
        <dbReference type="EMBL" id="MPM57757.1"/>
    </source>
</evidence>
<dbReference type="AlphaFoldDB" id="A0A645AX81"/>
<gene>
    <name evidence="1" type="ORF">SDC9_104580</name>
</gene>
<accession>A0A645AX81</accession>
<name>A0A645AX81_9ZZZZ</name>
<protein>
    <submittedName>
        <fullName evidence="1">Uncharacterized protein</fullName>
    </submittedName>
</protein>